<name>A0A8S5SCI4_9CAUD</name>
<keyword evidence="1" id="KW-0812">Transmembrane</keyword>
<evidence type="ECO:0000313" key="2">
    <source>
        <dbReference type="EMBL" id="DAF48662.1"/>
    </source>
</evidence>
<feature type="transmembrane region" description="Helical" evidence="1">
    <location>
        <begin position="6"/>
        <end position="25"/>
    </location>
</feature>
<organism evidence="2">
    <name type="scientific">Siphoviridae sp. ctzWr28</name>
    <dbReference type="NCBI Taxonomy" id="2827980"/>
    <lineage>
        <taxon>Viruses</taxon>
        <taxon>Duplodnaviria</taxon>
        <taxon>Heunggongvirae</taxon>
        <taxon>Uroviricota</taxon>
        <taxon>Caudoviricetes</taxon>
    </lineage>
</organism>
<proteinExistence type="predicted"/>
<dbReference type="EMBL" id="BK032571">
    <property type="protein sequence ID" value="DAF48662.1"/>
    <property type="molecule type" value="Genomic_DNA"/>
</dbReference>
<keyword evidence="1" id="KW-1133">Transmembrane helix</keyword>
<sequence length="91" mass="10810">MCCNNVLLALFRVLFLFPYFFLLLLHLSGYNMITTHKSSMKGVMFMFSAIAANFLYLMLPGFIGRIIIDHFSYSKKHDNFYFFMKDISMFY</sequence>
<protein>
    <submittedName>
        <fullName evidence="2">Uncharacterized protein</fullName>
    </submittedName>
</protein>
<accession>A0A8S5SCI4</accession>
<reference evidence="2" key="1">
    <citation type="journal article" date="2021" name="Proc. Natl. Acad. Sci. U.S.A.">
        <title>A Catalog of Tens of Thousands of Viruses from Human Metagenomes Reveals Hidden Associations with Chronic Diseases.</title>
        <authorList>
            <person name="Tisza M.J."/>
            <person name="Buck C.B."/>
        </authorList>
    </citation>
    <scope>NUCLEOTIDE SEQUENCE</scope>
    <source>
        <strain evidence="2">CtzWr28</strain>
    </source>
</reference>
<keyword evidence="1" id="KW-0472">Membrane</keyword>
<feature type="transmembrane region" description="Helical" evidence="1">
    <location>
        <begin position="45"/>
        <end position="68"/>
    </location>
</feature>
<evidence type="ECO:0000256" key="1">
    <source>
        <dbReference type="SAM" id="Phobius"/>
    </source>
</evidence>